<evidence type="ECO:0000313" key="3">
    <source>
        <dbReference type="Proteomes" id="UP000488299"/>
    </source>
</evidence>
<proteinExistence type="predicted"/>
<evidence type="ECO:0000256" key="1">
    <source>
        <dbReference type="SAM" id="MobiDB-lite"/>
    </source>
</evidence>
<protein>
    <submittedName>
        <fullName evidence="2">Uncharacterized protein</fullName>
    </submittedName>
</protein>
<name>A0A7J5U5W7_9BACT</name>
<comment type="caution">
    <text evidence="2">The sequence shown here is derived from an EMBL/GenBank/DDBJ whole genome shotgun (WGS) entry which is preliminary data.</text>
</comment>
<organism evidence="2 3">
    <name type="scientific">Rudanella paleaurantiibacter</name>
    <dbReference type="NCBI Taxonomy" id="2614655"/>
    <lineage>
        <taxon>Bacteria</taxon>
        <taxon>Pseudomonadati</taxon>
        <taxon>Bacteroidota</taxon>
        <taxon>Cytophagia</taxon>
        <taxon>Cytophagales</taxon>
        <taxon>Cytophagaceae</taxon>
        <taxon>Rudanella</taxon>
    </lineage>
</organism>
<gene>
    <name evidence="2" type="ORF">F5984_03625</name>
</gene>
<keyword evidence="3" id="KW-1185">Reference proteome</keyword>
<dbReference type="AlphaFoldDB" id="A0A7J5U5W7"/>
<dbReference type="Proteomes" id="UP000488299">
    <property type="component" value="Unassembled WGS sequence"/>
</dbReference>
<reference evidence="2 3" key="1">
    <citation type="submission" date="2019-10" db="EMBL/GenBank/DDBJ databases">
        <title>Rudanella paleaurantiibacter sp. nov., isolated from sludge.</title>
        <authorList>
            <person name="Xu S.Q."/>
        </authorList>
    </citation>
    <scope>NUCLEOTIDE SEQUENCE [LARGE SCALE GENOMIC DNA]</scope>
    <source>
        <strain evidence="2 3">HX-22-17</strain>
    </source>
</reference>
<dbReference type="EMBL" id="WELI01000001">
    <property type="protein sequence ID" value="KAB7733041.1"/>
    <property type="molecule type" value="Genomic_DNA"/>
</dbReference>
<feature type="compositionally biased region" description="Acidic residues" evidence="1">
    <location>
        <begin position="1"/>
        <end position="15"/>
    </location>
</feature>
<feature type="region of interest" description="Disordered" evidence="1">
    <location>
        <begin position="1"/>
        <end position="29"/>
    </location>
</feature>
<dbReference type="RefSeq" id="WP_019987440.1">
    <property type="nucleotide sequence ID" value="NZ_WELI01000001.1"/>
</dbReference>
<accession>A0A7J5U5W7</accession>
<evidence type="ECO:0000313" key="2">
    <source>
        <dbReference type="EMBL" id="KAB7733041.1"/>
    </source>
</evidence>
<sequence>MHFDDEDDDAFDWEEFERNYDPEEAQREMEAENRRIEQLPILRKANEILEITQAIVGTIDDEDDVLMMSEQMMANAMMLPTKIVGAEGADLYTLRMENAVIIKTHARELLTQTNYLRAEKLSKPVYIQLLRDEIENFRVLFVEWVNSFDKSNDIPDDWGLFQ</sequence>
<feature type="compositionally biased region" description="Basic and acidic residues" evidence="1">
    <location>
        <begin position="16"/>
        <end position="29"/>
    </location>
</feature>